<dbReference type="Pfam" id="PF10604">
    <property type="entry name" value="Polyketide_cyc2"/>
    <property type="match status" value="1"/>
</dbReference>
<proteinExistence type="predicted"/>
<feature type="signal peptide" evidence="1">
    <location>
        <begin position="1"/>
        <end position="21"/>
    </location>
</feature>
<dbReference type="PANTHER" id="PTHR39332">
    <property type="entry name" value="BLL4707 PROTEIN"/>
    <property type="match status" value="1"/>
</dbReference>
<dbReference type="SUPFAM" id="SSF55961">
    <property type="entry name" value="Bet v1-like"/>
    <property type="match status" value="1"/>
</dbReference>
<dbReference type="Gene3D" id="3.30.530.20">
    <property type="match status" value="1"/>
</dbReference>
<dbReference type="eggNOG" id="COG3832">
    <property type="taxonomic scope" value="Bacteria"/>
</dbReference>
<dbReference type="Proteomes" id="UP000005090">
    <property type="component" value="Chromosome"/>
</dbReference>
<dbReference type="AlphaFoldDB" id="H8GHZ9"/>
<evidence type="ECO:0000256" key="1">
    <source>
        <dbReference type="SAM" id="SignalP"/>
    </source>
</evidence>
<keyword evidence="3" id="KW-1185">Reference proteome</keyword>
<feature type="chain" id="PRO_5003612805" evidence="1">
    <location>
        <begin position="22"/>
        <end position="188"/>
    </location>
</feature>
<accession>H8GHZ9</accession>
<dbReference type="RefSeq" id="WP_005370497.1">
    <property type="nucleotide sequence ID" value="NZ_CM001475.1"/>
</dbReference>
<name>H8GHZ9_METAL</name>
<organism evidence="2 3">
    <name type="scientific">Methylomicrobium album BG8</name>
    <dbReference type="NCBI Taxonomy" id="686340"/>
    <lineage>
        <taxon>Bacteria</taxon>
        <taxon>Pseudomonadati</taxon>
        <taxon>Pseudomonadota</taxon>
        <taxon>Gammaproteobacteria</taxon>
        <taxon>Methylococcales</taxon>
        <taxon>Methylococcaceae</taxon>
        <taxon>Methylomicrobium</taxon>
    </lineage>
</organism>
<dbReference type="HOGENOM" id="CLU_106645_0_0_6"/>
<sequence length="188" mass="20446">MKKLLYSIPAAMFFASSLAVAHGPVRQKAEEEVVINAPAEKVWGIIKDYGDMSWHPGIGSVENKGGNKKGAVRVLTLTNGGTITEELKKYDEAKMSYAYKITEMSTASTITHAGAQEHVPVLPVHDYAATIGVEAEGADKSKVFWKAAYYRAYMNNDPPAEMNEEVANKAVENVLKTGLANLKTLAEK</sequence>
<keyword evidence="1" id="KW-0732">Signal</keyword>
<reference evidence="2 3" key="1">
    <citation type="journal article" date="2013" name="Genome Announc.">
        <title>Genome Sequence of the Obligate Gammaproteobacterial Methanotroph Methylomicrobium album Strain BG8.</title>
        <authorList>
            <person name="Kits K.D."/>
            <person name="Kalyuzhnaya M.G."/>
            <person name="Klotz M.G."/>
            <person name="Jetten M.S."/>
            <person name="Op den Camp H.J."/>
            <person name="Vuilleumier S."/>
            <person name="Bringel F."/>
            <person name="Dispirito A.A."/>
            <person name="Murrell J.C."/>
            <person name="Bruce D."/>
            <person name="Cheng J.F."/>
            <person name="Copeland A."/>
            <person name="Goodwin L."/>
            <person name="Hauser L."/>
            <person name="Lajus A."/>
            <person name="Land M.L."/>
            <person name="Lapidus A."/>
            <person name="Lucas S."/>
            <person name="Medigue C."/>
            <person name="Pitluck S."/>
            <person name="Woyke T."/>
            <person name="Zeytun A."/>
            <person name="Stein L.Y."/>
        </authorList>
    </citation>
    <scope>NUCLEOTIDE SEQUENCE [LARGE SCALE GENOMIC DNA]</scope>
    <source>
        <strain evidence="2 3">BG8</strain>
    </source>
</reference>
<dbReference type="InterPro" id="IPR019587">
    <property type="entry name" value="Polyketide_cyclase/dehydratase"/>
</dbReference>
<dbReference type="STRING" id="686340.Metal_1172"/>
<dbReference type="CDD" id="cd07821">
    <property type="entry name" value="PYR_PYL_RCAR_like"/>
    <property type="match status" value="1"/>
</dbReference>
<dbReference type="InterPro" id="IPR023393">
    <property type="entry name" value="START-like_dom_sf"/>
</dbReference>
<dbReference type="EMBL" id="CM001475">
    <property type="protein sequence ID" value="EIC28983.1"/>
    <property type="molecule type" value="Genomic_DNA"/>
</dbReference>
<gene>
    <name evidence="2" type="ORF">Metal_1172</name>
</gene>
<protein>
    <submittedName>
        <fullName evidence="2">Polyketide cyclase / dehydrase and lipid transport</fullName>
    </submittedName>
</protein>
<evidence type="ECO:0000313" key="2">
    <source>
        <dbReference type="EMBL" id="EIC28983.1"/>
    </source>
</evidence>
<evidence type="ECO:0000313" key="3">
    <source>
        <dbReference type="Proteomes" id="UP000005090"/>
    </source>
</evidence>
<dbReference type="PANTHER" id="PTHR39332:SF7">
    <property type="entry name" value="SRPBCC FAMILY PROTEIN"/>
    <property type="match status" value="1"/>
</dbReference>